<dbReference type="STRING" id="1754190.A0A1Y2D6P9"/>
<sequence length="737" mass="82525">MPSKGEEVLSYAGVYHLSFILSGKNQSADGRPIPIRCRRCGGIFTKTSHTRLYCSNKRKKCNNSCTFSALKAYLIDLYNHKIVSLSKGNDNIPLILFKNGRQVISLPFQSPNPKDKTNEDLFKPVPVKKLLTMVPSLRNHFWCKYDYCRPEMNDKEEIDVNQTLLSAEPTTSSNGTTLVIAAPTQDAAMKEANSGEELVGKTVSNPMITEEPILKPVIPSTTKEVDILSQERLFKKPVTEGTGKRKNNPLEEDERNPSIERYLSSCQNSAPKELNQFDLDEFNRLRTENAHLKNLCYNSKIEISNLTESIRSLEESWKKEKVKLSSQIFKAQNNSVALSTVLQNKSEASPSRLSLEILEKKERIKKMIEEKKGKCKDITDSLEKNADHLPPQLQRIRSQEDGLPLIQESILSLIMRQPKIIRKDDLDLVYIKGIQRQPIWVIKKCLSNLGIRHFYIKNVSFIGKDICELTVLKRSKPMIINILKVFENSFKVLENFNPVAVDNASTANDEDILRVEKACYRRISETINRKRSPDYIKDFFSNVIQNIKFTKFNIPTPTPTAVPDEASLNVEASTSGNNFAAPSSVCAHDNAPATINDAPANSPGSTSEVANAALRSSKEAISAFALALKERVVSPSKGFAAFKAANPSGPLESPEFKGTSELFEDDSLNTEDDNDSIISSTLTPTVPIEHYHEAGMDMYSDTIISNSPNILSTTINPLNPMDYSSEDIIESMKYINE</sequence>
<dbReference type="OrthoDB" id="5769564at2759"/>
<evidence type="ECO:0000313" key="2">
    <source>
        <dbReference type="EMBL" id="ORY05141.1"/>
    </source>
</evidence>
<organism evidence="3 4">
    <name type="scientific">Neocallimastix californiae</name>
    <dbReference type="NCBI Taxonomy" id="1754190"/>
    <lineage>
        <taxon>Eukaryota</taxon>
        <taxon>Fungi</taxon>
        <taxon>Fungi incertae sedis</taxon>
        <taxon>Chytridiomycota</taxon>
        <taxon>Chytridiomycota incertae sedis</taxon>
        <taxon>Neocallimastigomycetes</taxon>
        <taxon>Neocallimastigales</taxon>
        <taxon>Neocallimastigaceae</taxon>
        <taxon>Neocallimastix</taxon>
    </lineage>
</organism>
<dbReference type="EMBL" id="MCOG01000453">
    <property type="protein sequence ID" value="ORY05141.1"/>
    <property type="molecule type" value="Genomic_DNA"/>
</dbReference>
<reference evidence="3 4" key="1">
    <citation type="submission" date="2016-08" db="EMBL/GenBank/DDBJ databases">
        <title>A Parts List for Fungal Cellulosomes Revealed by Comparative Genomics.</title>
        <authorList>
            <consortium name="DOE Joint Genome Institute"/>
            <person name="Haitjema C.H."/>
            <person name="Gilmore S.P."/>
            <person name="Henske J.K."/>
            <person name="Solomon K.V."/>
            <person name="De Groot R."/>
            <person name="Kuo A."/>
            <person name="Mondo S.J."/>
            <person name="Salamov A.A."/>
            <person name="Labutti K."/>
            <person name="Zhao Z."/>
            <person name="Chiniquy J."/>
            <person name="Barry K."/>
            <person name="Brewer H.M."/>
            <person name="Purvine S.O."/>
            <person name="Wright A.T."/>
            <person name="Boxma B."/>
            <person name="Van Alen T."/>
            <person name="Hackstein J.H."/>
            <person name="Baker S.E."/>
            <person name="Grigoriev I.V."/>
            <person name="O'Malley M.A."/>
        </authorList>
    </citation>
    <scope>NUCLEOTIDE SEQUENCE [LARGE SCALE GENOMIC DNA]</scope>
    <source>
        <strain evidence="3 4">G1</strain>
    </source>
</reference>
<proteinExistence type="predicted"/>
<evidence type="ECO:0000256" key="1">
    <source>
        <dbReference type="SAM" id="MobiDB-lite"/>
    </source>
</evidence>
<keyword evidence="4" id="KW-1185">Reference proteome</keyword>
<dbReference type="EMBL" id="MCOG01000087">
    <property type="protein sequence ID" value="ORY54255.1"/>
    <property type="molecule type" value="Genomic_DNA"/>
</dbReference>
<protein>
    <submittedName>
        <fullName evidence="3">Uncharacterized protein</fullName>
    </submittedName>
</protein>
<comment type="caution">
    <text evidence="3">The sequence shown here is derived from an EMBL/GenBank/DDBJ whole genome shotgun (WGS) entry which is preliminary data.</text>
</comment>
<accession>A0A1Y2D6P9</accession>
<dbReference type="AlphaFoldDB" id="A0A1Y2D6P9"/>
<gene>
    <name evidence="3" type="ORF">LY90DRAFT_507816</name>
    <name evidence="2" type="ORF">LY90DRAFT_519365</name>
</gene>
<evidence type="ECO:0000313" key="4">
    <source>
        <dbReference type="Proteomes" id="UP000193920"/>
    </source>
</evidence>
<name>A0A1Y2D6P9_9FUNG</name>
<dbReference type="Proteomes" id="UP000193920">
    <property type="component" value="Unassembled WGS sequence"/>
</dbReference>
<feature type="region of interest" description="Disordered" evidence="1">
    <location>
        <begin position="236"/>
        <end position="256"/>
    </location>
</feature>
<evidence type="ECO:0000313" key="3">
    <source>
        <dbReference type="EMBL" id="ORY54255.1"/>
    </source>
</evidence>